<keyword evidence="3" id="KW-1185">Reference proteome</keyword>
<evidence type="ECO:0000313" key="3">
    <source>
        <dbReference type="Proteomes" id="UP000799539"/>
    </source>
</evidence>
<gene>
    <name evidence="2" type="ORF">CERZMDRAFT_100207</name>
</gene>
<protein>
    <submittedName>
        <fullName evidence="2">Uncharacterized protein</fullName>
    </submittedName>
</protein>
<dbReference type="AlphaFoldDB" id="A0A6A6F8T5"/>
<evidence type="ECO:0000313" key="2">
    <source>
        <dbReference type="EMBL" id="KAF2209805.1"/>
    </source>
</evidence>
<name>A0A6A6F8T5_9PEZI</name>
<accession>A0A6A6F8T5</accession>
<feature type="compositionally biased region" description="Polar residues" evidence="1">
    <location>
        <begin position="103"/>
        <end position="112"/>
    </location>
</feature>
<proteinExistence type="predicted"/>
<feature type="region of interest" description="Disordered" evidence="1">
    <location>
        <begin position="90"/>
        <end position="112"/>
    </location>
</feature>
<dbReference type="Proteomes" id="UP000799539">
    <property type="component" value="Unassembled WGS sequence"/>
</dbReference>
<sequence>MTTNAMDALSKDKYNDPNEARTRKLLHSFFGIAPKGTPDSRGYEYSTGEITILQQQAKLVDAHDTITYEQKEGPNKPRIMCDSNFLELQHENDQVKDADGKHNSQGSQDLRR</sequence>
<dbReference type="EMBL" id="ML992685">
    <property type="protein sequence ID" value="KAF2209805.1"/>
    <property type="molecule type" value="Genomic_DNA"/>
</dbReference>
<evidence type="ECO:0000256" key="1">
    <source>
        <dbReference type="SAM" id="MobiDB-lite"/>
    </source>
</evidence>
<reference evidence="2" key="1">
    <citation type="journal article" date="2020" name="Stud. Mycol.">
        <title>101 Dothideomycetes genomes: a test case for predicting lifestyles and emergence of pathogens.</title>
        <authorList>
            <person name="Haridas S."/>
            <person name="Albert R."/>
            <person name="Binder M."/>
            <person name="Bloem J."/>
            <person name="Labutti K."/>
            <person name="Salamov A."/>
            <person name="Andreopoulos B."/>
            <person name="Baker S."/>
            <person name="Barry K."/>
            <person name="Bills G."/>
            <person name="Bluhm B."/>
            <person name="Cannon C."/>
            <person name="Castanera R."/>
            <person name="Culley D."/>
            <person name="Daum C."/>
            <person name="Ezra D."/>
            <person name="Gonzalez J."/>
            <person name="Henrissat B."/>
            <person name="Kuo A."/>
            <person name="Liang C."/>
            <person name="Lipzen A."/>
            <person name="Lutzoni F."/>
            <person name="Magnuson J."/>
            <person name="Mondo S."/>
            <person name="Nolan M."/>
            <person name="Ohm R."/>
            <person name="Pangilinan J."/>
            <person name="Park H.-J."/>
            <person name="Ramirez L."/>
            <person name="Alfaro M."/>
            <person name="Sun H."/>
            <person name="Tritt A."/>
            <person name="Yoshinaga Y."/>
            <person name="Zwiers L.-H."/>
            <person name="Turgeon B."/>
            <person name="Goodwin S."/>
            <person name="Spatafora J."/>
            <person name="Crous P."/>
            <person name="Grigoriev I."/>
        </authorList>
    </citation>
    <scope>NUCLEOTIDE SEQUENCE</scope>
    <source>
        <strain evidence="2">SCOH1-5</strain>
    </source>
</reference>
<organism evidence="2 3">
    <name type="scientific">Cercospora zeae-maydis SCOH1-5</name>
    <dbReference type="NCBI Taxonomy" id="717836"/>
    <lineage>
        <taxon>Eukaryota</taxon>
        <taxon>Fungi</taxon>
        <taxon>Dikarya</taxon>
        <taxon>Ascomycota</taxon>
        <taxon>Pezizomycotina</taxon>
        <taxon>Dothideomycetes</taxon>
        <taxon>Dothideomycetidae</taxon>
        <taxon>Mycosphaerellales</taxon>
        <taxon>Mycosphaerellaceae</taxon>
        <taxon>Cercospora</taxon>
    </lineage>
</organism>
<dbReference type="OrthoDB" id="3630346at2759"/>
<feature type="compositionally biased region" description="Basic and acidic residues" evidence="1">
    <location>
        <begin position="90"/>
        <end position="102"/>
    </location>
</feature>